<dbReference type="Proteomes" id="UP001620645">
    <property type="component" value="Unassembled WGS sequence"/>
</dbReference>
<keyword evidence="3" id="KW-1185">Reference proteome</keyword>
<name>A0ABD2IK55_HETSC</name>
<feature type="compositionally biased region" description="Basic residues" evidence="1">
    <location>
        <begin position="80"/>
        <end position="90"/>
    </location>
</feature>
<comment type="caution">
    <text evidence="2">The sequence shown here is derived from an EMBL/GenBank/DDBJ whole genome shotgun (WGS) entry which is preliminary data.</text>
</comment>
<gene>
    <name evidence="2" type="ORF">niasHS_017265</name>
</gene>
<organism evidence="2 3">
    <name type="scientific">Heterodera schachtii</name>
    <name type="common">Sugarbeet cyst nematode worm</name>
    <name type="synonym">Tylenchus schachtii</name>
    <dbReference type="NCBI Taxonomy" id="97005"/>
    <lineage>
        <taxon>Eukaryota</taxon>
        <taxon>Metazoa</taxon>
        <taxon>Ecdysozoa</taxon>
        <taxon>Nematoda</taxon>
        <taxon>Chromadorea</taxon>
        <taxon>Rhabditida</taxon>
        <taxon>Tylenchina</taxon>
        <taxon>Tylenchomorpha</taxon>
        <taxon>Tylenchoidea</taxon>
        <taxon>Heteroderidae</taxon>
        <taxon>Heteroderinae</taxon>
        <taxon>Heterodera</taxon>
    </lineage>
</organism>
<sequence length="198" mass="22473">MRRARSARPEAAKRPNVLNKIKKRARSARPEAAKRPNAPQKIKKRARSARPEAAKRPNVPQKIKKKRARSARPETAKRPNVPHKIKKQARSVRPEAAKRPNVLNKIKNQARSARLRPRSGMIFKSLATRRSRVPEREALSPQYQKLPQHQKPTVHLVSIILIIKGGFVFKNKICLTSAGRASQFRPCGQLFEAHPGKL</sequence>
<dbReference type="EMBL" id="JBICCN010000365">
    <property type="protein sequence ID" value="KAL3073668.1"/>
    <property type="molecule type" value="Genomic_DNA"/>
</dbReference>
<reference evidence="2 3" key="1">
    <citation type="submission" date="2024-10" db="EMBL/GenBank/DDBJ databases">
        <authorList>
            <person name="Kim D."/>
        </authorList>
    </citation>
    <scope>NUCLEOTIDE SEQUENCE [LARGE SCALE GENOMIC DNA]</scope>
    <source>
        <strain evidence="2">Taebaek</strain>
    </source>
</reference>
<feature type="region of interest" description="Disordered" evidence="1">
    <location>
        <begin position="1"/>
        <end position="105"/>
    </location>
</feature>
<evidence type="ECO:0000256" key="1">
    <source>
        <dbReference type="SAM" id="MobiDB-lite"/>
    </source>
</evidence>
<proteinExistence type="predicted"/>
<evidence type="ECO:0000313" key="2">
    <source>
        <dbReference type="EMBL" id="KAL3073668.1"/>
    </source>
</evidence>
<accession>A0ABD2IK55</accession>
<evidence type="ECO:0000313" key="3">
    <source>
        <dbReference type="Proteomes" id="UP001620645"/>
    </source>
</evidence>
<protein>
    <submittedName>
        <fullName evidence="2">Uncharacterized protein</fullName>
    </submittedName>
</protein>
<dbReference type="AlphaFoldDB" id="A0ABD2IK55"/>